<accession>A0A160P225</accession>
<evidence type="ECO:0000313" key="10">
    <source>
        <dbReference type="Proteomes" id="UP000217676"/>
    </source>
</evidence>
<proteinExistence type="predicted"/>
<feature type="transmembrane region" description="Helical" evidence="7">
    <location>
        <begin position="92"/>
        <end position="110"/>
    </location>
</feature>
<dbReference type="InterPro" id="IPR052027">
    <property type="entry name" value="PspC"/>
</dbReference>
<feature type="transmembrane region" description="Helical" evidence="7">
    <location>
        <begin position="116"/>
        <end position="133"/>
    </location>
</feature>
<dbReference type="GO" id="GO:0005886">
    <property type="term" value="C:plasma membrane"/>
    <property type="evidence" value="ECO:0007669"/>
    <property type="project" value="UniProtKB-SubCell"/>
</dbReference>
<feature type="domain" description="Phage shock protein PspC N-terminal" evidence="8">
    <location>
        <begin position="18"/>
        <end position="73"/>
    </location>
</feature>
<dbReference type="EMBL" id="AP017424">
    <property type="protein sequence ID" value="BAU85537.1"/>
    <property type="molecule type" value="Genomic_DNA"/>
</dbReference>
<feature type="compositionally biased region" description="Low complexity" evidence="6">
    <location>
        <begin position="406"/>
        <end position="415"/>
    </location>
</feature>
<comment type="subcellular location">
    <subcellularLocation>
        <location evidence="1">Cell membrane</location>
        <topology evidence="1">Single-pass membrane protein</topology>
    </subcellularLocation>
</comment>
<dbReference type="Proteomes" id="UP000217676">
    <property type="component" value="Chromosome"/>
</dbReference>
<evidence type="ECO:0000256" key="2">
    <source>
        <dbReference type="ARBA" id="ARBA00022475"/>
    </source>
</evidence>
<feature type="transmembrane region" description="Helical" evidence="7">
    <location>
        <begin position="297"/>
        <end position="318"/>
    </location>
</feature>
<organism evidence="9 10">
    <name type="scientific">Streptomyces laurentii</name>
    <dbReference type="NCBI Taxonomy" id="39478"/>
    <lineage>
        <taxon>Bacteria</taxon>
        <taxon>Bacillati</taxon>
        <taxon>Actinomycetota</taxon>
        <taxon>Actinomycetes</taxon>
        <taxon>Kitasatosporales</taxon>
        <taxon>Streptomycetaceae</taxon>
        <taxon>Streptomyces</taxon>
    </lineage>
</organism>
<evidence type="ECO:0000256" key="1">
    <source>
        <dbReference type="ARBA" id="ARBA00004162"/>
    </source>
</evidence>
<keyword evidence="4 7" id="KW-1133">Transmembrane helix</keyword>
<feature type="transmembrane region" description="Helical" evidence="7">
    <location>
        <begin position="44"/>
        <end position="71"/>
    </location>
</feature>
<feature type="transmembrane region" description="Helical" evidence="7">
    <location>
        <begin position="244"/>
        <end position="265"/>
    </location>
</feature>
<keyword evidence="3 7" id="KW-0812">Transmembrane</keyword>
<dbReference type="PANTHER" id="PTHR33885:SF3">
    <property type="entry name" value="PHAGE SHOCK PROTEIN C"/>
    <property type="match status" value="1"/>
</dbReference>
<dbReference type="Pfam" id="PF04024">
    <property type="entry name" value="PspC"/>
    <property type="match status" value="1"/>
</dbReference>
<feature type="transmembrane region" description="Helical" evidence="7">
    <location>
        <begin position="271"/>
        <end position="290"/>
    </location>
</feature>
<evidence type="ECO:0000256" key="5">
    <source>
        <dbReference type="ARBA" id="ARBA00023136"/>
    </source>
</evidence>
<feature type="compositionally biased region" description="Pro residues" evidence="6">
    <location>
        <begin position="416"/>
        <end position="436"/>
    </location>
</feature>
<evidence type="ECO:0000313" key="9">
    <source>
        <dbReference type="EMBL" id="BAU85537.1"/>
    </source>
</evidence>
<feature type="region of interest" description="Disordered" evidence="6">
    <location>
        <begin position="1"/>
        <end position="23"/>
    </location>
</feature>
<protein>
    <recommendedName>
        <fullName evidence="8">Phage shock protein PspC N-terminal domain-containing protein</fullName>
    </recommendedName>
</protein>
<sequence>MPSHHEAPPPAETPPAPPLRRSRGQKVVAGVCGGLGRHFGLDPVIFRVTLGVLAVTGGAGLIFYGFAWLLIPLDGEEENEGRRLLTGRVSGSSLAAVLMALVGCGIFLSTLNNGGLLGFSLILSLAVSGAAVWSQRRTAVAAVADEGGRIDPAAALAVAEAPPETKAPPVIDFTMSWWRDPIVKDGSTGKVAIGYLWGPHAGVDQDGRVAGETPRPGWHWGPKPPTPGRPAAPSRPAEDSWTSIGGLVFLLALVAGGLGTGLTWHTHPLGTSLQIGLAAALAVIGVGLVISSFLGRTGFGTICLLVLTTGLLTVASVLPKEISTVWERETWRPAAVAAVQPRYKLDTGVGRLDLSQLAIPAKTTVTTRARVGAGKLEVVVPRNATVRLRAQVGLGDLALPPQHTTTAVRPAVPSAPATPSPGQIPPPVAPVPPTPPAASADDIDIAPDLDETRTLPPPPGVTPGGTLELTLEVGLGQVEVTRAAS</sequence>
<dbReference type="InterPro" id="IPR007168">
    <property type="entry name" value="Phageshock_PspC_N"/>
</dbReference>
<reference evidence="9 10" key="1">
    <citation type="journal article" date="2016" name="Genome Announc.">
        <title>Complete Genome Sequence of Thiostrepton-Producing Streptomyces laurentii ATCC 31255.</title>
        <authorList>
            <person name="Doi K."/>
            <person name="Fujino Y."/>
            <person name="Nagayoshi Y."/>
            <person name="Ohshima T."/>
            <person name="Ogata S."/>
        </authorList>
    </citation>
    <scope>NUCLEOTIDE SEQUENCE [LARGE SCALE GENOMIC DNA]</scope>
    <source>
        <strain evidence="9 10">ATCC 31255</strain>
    </source>
</reference>
<evidence type="ECO:0000256" key="4">
    <source>
        <dbReference type="ARBA" id="ARBA00022989"/>
    </source>
</evidence>
<gene>
    <name evidence="9" type="ORF">SLA_4653</name>
</gene>
<keyword evidence="2" id="KW-1003">Cell membrane</keyword>
<evidence type="ECO:0000256" key="6">
    <source>
        <dbReference type="SAM" id="MobiDB-lite"/>
    </source>
</evidence>
<dbReference type="PANTHER" id="PTHR33885">
    <property type="entry name" value="PHAGE SHOCK PROTEIN C"/>
    <property type="match status" value="1"/>
</dbReference>
<feature type="region of interest" description="Disordered" evidence="6">
    <location>
        <begin position="206"/>
        <end position="238"/>
    </location>
</feature>
<feature type="compositionally biased region" description="Pro residues" evidence="6">
    <location>
        <begin position="8"/>
        <end position="18"/>
    </location>
</feature>
<evidence type="ECO:0000259" key="8">
    <source>
        <dbReference type="Pfam" id="PF04024"/>
    </source>
</evidence>
<keyword evidence="10" id="KW-1185">Reference proteome</keyword>
<dbReference type="KEGG" id="slau:SLA_4653"/>
<keyword evidence="5 7" id="KW-0472">Membrane</keyword>
<dbReference type="AlphaFoldDB" id="A0A160P225"/>
<evidence type="ECO:0000256" key="7">
    <source>
        <dbReference type="SAM" id="Phobius"/>
    </source>
</evidence>
<feature type="region of interest" description="Disordered" evidence="6">
    <location>
        <begin position="406"/>
        <end position="467"/>
    </location>
</feature>
<name>A0A160P225_STRLU</name>
<evidence type="ECO:0000256" key="3">
    <source>
        <dbReference type="ARBA" id="ARBA00022692"/>
    </source>
</evidence>